<accession>A0A0F9G3B0</accession>
<dbReference type="EMBL" id="LAZR01027960">
    <property type="protein sequence ID" value="KKL64060.1"/>
    <property type="molecule type" value="Genomic_DNA"/>
</dbReference>
<evidence type="ECO:0000313" key="1">
    <source>
        <dbReference type="EMBL" id="KKL64060.1"/>
    </source>
</evidence>
<feature type="non-terminal residue" evidence="1">
    <location>
        <position position="303"/>
    </location>
</feature>
<dbReference type="AlphaFoldDB" id="A0A0F9G3B0"/>
<comment type="caution">
    <text evidence="1">The sequence shown here is derived from an EMBL/GenBank/DDBJ whole genome shotgun (WGS) entry which is preliminary data.</text>
</comment>
<name>A0A0F9G3B0_9ZZZZ</name>
<sequence>MADRYYALTSFLGLNTQTSDFLLRDNEASDISNVDVDSQGYLRNRLGYAKLNPTAITGTPNVLGIYGFYKDGVASYKKLCAAGTKLYQLDGSNVWQDLVTSLTTGGRWNFVSHGNACYAADELNTPQKITESSGTYSGAAWTCATNNPADKSQFIIVHRDAIWLAGDPDNASTLTYTTTAATPDIDATGNTGIPVLKGDGQKITGISKLGFNLIVFKKQQIHHITGCTSADFTRRLVVRNKGSYSHRSLVNTGNTIVMLHKSGILNFNGTSIQDMSVNFKSKIDGIDEDYIQNACAVFYNKRY</sequence>
<reference evidence="1" key="1">
    <citation type="journal article" date="2015" name="Nature">
        <title>Complex archaea that bridge the gap between prokaryotes and eukaryotes.</title>
        <authorList>
            <person name="Spang A."/>
            <person name="Saw J.H."/>
            <person name="Jorgensen S.L."/>
            <person name="Zaremba-Niedzwiedzka K."/>
            <person name="Martijn J."/>
            <person name="Lind A.E."/>
            <person name="van Eijk R."/>
            <person name="Schleper C."/>
            <person name="Guy L."/>
            <person name="Ettema T.J."/>
        </authorList>
    </citation>
    <scope>NUCLEOTIDE SEQUENCE</scope>
</reference>
<organism evidence="1">
    <name type="scientific">marine sediment metagenome</name>
    <dbReference type="NCBI Taxonomy" id="412755"/>
    <lineage>
        <taxon>unclassified sequences</taxon>
        <taxon>metagenomes</taxon>
        <taxon>ecological metagenomes</taxon>
    </lineage>
</organism>
<protein>
    <submittedName>
        <fullName evidence="1">Uncharacterized protein</fullName>
    </submittedName>
</protein>
<gene>
    <name evidence="1" type="ORF">LCGC14_2168790</name>
</gene>
<proteinExistence type="predicted"/>